<keyword evidence="2 12" id="KW-0813">Transport</keyword>
<evidence type="ECO:0000256" key="13">
    <source>
        <dbReference type="RuleBase" id="RU003357"/>
    </source>
</evidence>
<proteinExistence type="inferred from homology"/>
<keyword evidence="9 13" id="KW-0798">TonB box</keyword>
<evidence type="ECO:0000256" key="3">
    <source>
        <dbReference type="ARBA" id="ARBA00022452"/>
    </source>
</evidence>
<name>A0A239INW2_9PSED</name>
<dbReference type="Pfam" id="PF00593">
    <property type="entry name" value="TonB_dep_Rec_b-barrel"/>
    <property type="match status" value="1"/>
</dbReference>
<protein>
    <submittedName>
        <fullName evidence="17">Iron complex outermembrane recepter protein</fullName>
    </submittedName>
</protein>
<keyword evidence="7" id="KW-0408">Iron</keyword>
<dbReference type="InterPro" id="IPR036942">
    <property type="entry name" value="Beta-barrel_TonB_sf"/>
</dbReference>
<evidence type="ECO:0000256" key="4">
    <source>
        <dbReference type="ARBA" id="ARBA00022496"/>
    </source>
</evidence>
<evidence type="ECO:0000256" key="7">
    <source>
        <dbReference type="ARBA" id="ARBA00023004"/>
    </source>
</evidence>
<evidence type="ECO:0000256" key="10">
    <source>
        <dbReference type="ARBA" id="ARBA00023136"/>
    </source>
</evidence>
<keyword evidence="10 12" id="KW-0472">Membrane</keyword>
<evidence type="ECO:0000256" key="12">
    <source>
        <dbReference type="PROSITE-ProRule" id="PRU01360"/>
    </source>
</evidence>
<sequence>MKLDRLFVMMLAVGCGSWTASALAQDSVDVGQVNVTGQTVGNGQMIQEEAAKARSTVTREALEKMSPTGNGIDKLKYTPGINVSSDDSSGLSGFNFTMRGMNSDQIGMTMDGVPINDSGNYAVYPNLLGDPENLQEVFLTQGSSELDAPHIGSSGGNIGLVSMAPTKDAGVFFKQTVGSNNLTKTFVRLNTGEYNGLSNYISASKTNSDKWKGKGDLDAEKFELNSLFKFGEGNSINGIIKYHKQENYNYVSPSLAQYKSDHDYDFPNVPTYNPTTGKLTTASYKTSVNPFETVTASLTSRWQLRDDLQLTVAPYYYWANGGSYRAFGSPAILNRTTSSSGNYDFSNLKTNAQYNADRDPVSGRYYRPSWTETWRPGINTKLSWAFNDEHTIDVGYWYERARQRQTQPFIPLKADGSPTDIWGDYESGNQVRDAKGNVVQGRNYFTVTPVHKLFLQDTWSATPDLTLTAGIAYEHSKRDGDMKASLNDKPEKRDKTYHQFLPSFSARYQVNEEHQAFYNITRNMRTPPNYVLYNTADSISLKPELSWNQELGWRYATDDMALSATLFYLKFKDRQVSSRDEVTGEYEMLNVGKVENRGVELEFSGLLPHNFNYYASYTYTEAEQQNDTLYYGVYVPTKGKQIAGVPKNLFNLSLGYDDGRFYGNVIGKFVDNQFGDLTNNQSIPHYTTVDMNVGYRLPVNKKFVKDATVRLSLNNVFNREYLSGVQTTVFNSVRYNGNGASFAGAQTPYYTIGEEQTVALSVEANF</sequence>
<dbReference type="AlphaFoldDB" id="A0A239INW2"/>
<dbReference type="InterPro" id="IPR039426">
    <property type="entry name" value="TonB-dep_rcpt-like"/>
</dbReference>
<gene>
    <name evidence="17" type="ORF">SAMN05444352_11990</name>
</gene>
<comment type="similarity">
    <text evidence="12 13">Belongs to the TonB-dependent receptor family.</text>
</comment>
<dbReference type="STRING" id="1215104.GCA_000730585_04639"/>
<dbReference type="PROSITE" id="PS52016">
    <property type="entry name" value="TONB_DEPENDENT_REC_3"/>
    <property type="match status" value="1"/>
</dbReference>
<dbReference type="PANTHER" id="PTHR32552:SF89">
    <property type="entry name" value="CATECHOLATE SIDEROPHORE RECEPTOR FIU"/>
    <property type="match status" value="1"/>
</dbReference>
<dbReference type="Gene3D" id="2.170.130.10">
    <property type="entry name" value="TonB-dependent receptor, plug domain"/>
    <property type="match status" value="1"/>
</dbReference>
<evidence type="ECO:0000256" key="11">
    <source>
        <dbReference type="ARBA" id="ARBA00023237"/>
    </source>
</evidence>
<dbReference type="GO" id="GO:0015344">
    <property type="term" value="F:siderophore uptake transmembrane transporter activity"/>
    <property type="evidence" value="ECO:0007669"/>
    <property type="project" value="TreeGrafter"/>
</dbReference>
<evidence type="ECO:0000256" key="14">
    <source>
        <dbReference type="SAM" id="SignalP"/>
    </source>
</evidence>
<dbReference type="Pfam" id="PF07715">
    <property type="entry name" value="Plug"/>
    <property type="match status" value="1"/>
</dbReference>
<keyword evidence="5 12" id="KW-0812">Transmembrane</keyword>
<evidence type="ECO:0000256" key="9">
    <source>
        <dbReference type="ARBA" id="ARBA00023077"/>
    </source>
</evidence>
<reference evidence="18" key="1">
    <citation type="submission" date="2017-06" db="EMBL/GenBank/DDBJ databases">
        <authorList>
            <person name="Varghese N."/>
            <person name="Submissions S."/>
        </authorList>
    </citation>
    <scope>NUCLEOTIDE SEQUENCE [LARGE SCALE GENOMIC DNA]</scope>
    <source>
        <strain evidence="18">DSM 22348</strain>
    </source>
</reference>
<evidence type="ECO:0000256" key="8">
    <source>
        <dbReference type="ARBA" id="ARBA00023065"/>
    </source>
</evidence>
<dbReference type="Proteomes" id="UP000198407">
    <property type="component" value="Unassembled WGS sequence"/>
</dbReference>
<accession>A0A239INW2</accession>
<dbReference type="InterPro" id="IPR000531">
    <property type="entry name" value="Beta-barrel_TonB"/>
</dbReference>
<feature type="chain" id="PRO_5013076963" evidence="14">
    <location>
        <begin position="25"/>
        <end position="766"/>
    </location>
</feature>
<evidence type="ECO:0000313" key="18">
    <source>
        <dbReference type="Proteomes" id="UP000198407"/>
    </source>
</evidence>
<keyword evidence="18" id="KW-1185">Reference proteome</keyword>
<evidence type="ECO:0000313" key="17">
    <source>
        <dbReference type="EMBL" id="SNS95241.1"/>
    </source>
</evidence>
<dbReference type="GO" id="GO:0009279">
    <property type="term" value="C:cell outer membrane"/>
    <property type="evidence" value="ECO:0007669"/>
    <property type="project" value="UniProtKB-SubCell"/>
</dbReference>
<dbReference type="InterPro" id="IPR012910">
    <property type="entry name" value="Plug_dom"/>
</dbReference>
<dbReference type="Gene3D" id="2.40.170.20">
    <property type="entry name" value="TonB-dependent receptor, beta-barrel domain"/>
    <property type="match status" value="1"/>
</dbReference>
<dbReference type="RefSeq" id="WP_170946403.1">
    <property type="nucleotide sequence ID" value="NZ_FZOL01000019.1"/>
</dbReference>
<keyword evidence="3 12" id="KW-1134">Transmembrane beta strand</keyword>
<dbReference type="EMBL" id="FZOL01000019">
    <property type="protein sequence ID" value="SNS95241.1"/>
    <property type="molecule type" value="Genomic_DNA"/>
</dbReference>
<feature type="domain" description="TonB-dependent receptor plug" evidence="16">
    <location>
        <begin position="48"/>
        <end position="146"/>
    </location>
</feature>
<evidence type="ECO:0000256" key="2">
    <source>
        <dbReference type="ARBA" id="ARBA00022448"/>
    </source>
</evidence>
<evidence type="ECO:0000256" key="6">
    <source>
        <dbReference type="ARBA" id="ARBA00022729"/>
    </source>
</evidence>
<comment type="subcellular location">
    <subcellularLocation>
        <location evidence="1 12">Cell outer membrane</location>
        <topology evidence="1 12">Multi-pass membrane protein</topology>
    </subcellularLocation>
</comment>
<dbReference type="PANTHER" id="PTHR32552">
    <property type="entry name" value="FERRICHROME IRON RECEPTOR-RELATED"/>
    <property type="match status" value="1"/>
</dbReference>
<feature type="signal peptide" evidence="14">
    <location>
        <begin position="1"/>
        <end position="24"/>
    </location>
</feature>
<dbReference type="CDD" id="cd01347">
    <property type="entry name" value="ligand_gated_channel"/>
    <property type="match status" value="1"/>
</dbReference>
<evidence type="ECO:0000256" key="5">
    <source>
        <dbReference type="ARBA" id="ARBA00022692"/>
    </source>
</evidence>
<keyword evidence="11 12" id="KW-0998">Cell outer membrane</keyword>
<keyword evidence="8" id="KW-0406">Ion transport</keyword>
<keyword evidence="4" id="KW-0410">Iron transport</keyword>
<evidence type="ECO:0000259" key="15">
    <source>
        <dbReference type="Pfam" id="PF00593"/>
    </source>
</evidence>
<evidence type="ECO:0000256" key="1">
    <source>
        <dbReference type="ARBA" id="ARBA00004571"/>
    </source>
</evidence>
<dbReference type="InterPro" id="IPR037066">
    <property type="entry name" value="Plug_dom_sf"/>
</dbReference>
<feature type="domain" description="TonB-dependent receptor-like beta-barrel" evidence="15">
    <location>
        <begin position="248"/>
        <end position="716"/>
    </location>
</feature>
<organism evidence="17 18">
    <name type="scientific">Pseudomonas japonica</name>
    <dbReference type="NCBI Taxonomy" id="256466"/>
    <lineage>
        <taxon>Bacteria</taxon>
        <taxon>Pseudomonadati</taxon>
        <taxon>Pseudomonadota</taxon>
        <taxon>Gammaproteobacteria</taxon>
        <taxon>Pseudomonadales</taxon>
        <taxon>Pseudomonadaceae</taxon>
        <taxon>Pseudomonas</taxon>
    </lineage>
</organism>
<evidence type="ECO:0000259" key="16">
    <source>
        <dbReference type="Pfam" id="PF07715"/>
    </source>
</evidence>
<keyword evidence="6 14" id="KW-0732">Signal</keyword>
<dbReference type="SUPFAM" id="SSF56935">
    <property type="entry name" value="Porins"/>
    <property type="match status" value="1"/>
</dbReference>